<evidence type="ECO:0000313" key="3">
    <source>
        <dbReference type="Proteomes" id="UP000799750"/>
    </source>
</evidence>
<feature type="domain" description="F-box" evidence="1">
    <location>
        <begin position="32"/>
        <end position="68"/>
    </location>
</feature>
<dbReference type="Pfam" id="PF00646">
    <property type="entry name" value="F-box"/>
    <property type="match status" value="1"/>
</dbReference>
<dbReference type="SUPFAM" id="SSF52047">
    <property type="entry name" value="RNI-like"/>
    <property type="match status" value="1"/>
</dbReference>
<sequence length="475" mass="53468">MPPLDMDMDGLSLLFSQLGLRSKPSFPRPVVPKDLNDLPAELLHLVCNYLDIVDLKSFRLAHKRFRDIGVSHLFCEARLCSDLESLKRLEHVASHPIAKHVKSLDCVAKVPKGYFGMELVMSTDFEYTRGLILAENAGGEAAYQEFIQAWTKAWGHYPGALGQSPCLSVLLKGLVSLESIKFSAGTPIVPNTPTHRTCTYLHHGRFFVGVLRACQLAGVALEKLVFSDVNERILHLVNYREHSRELNKFPCLWRVPNGYELRNILTSLTTLKLRIGNIWTRRWPHAPHVRDNFATVLSNMSNLQVLDIAFLDIPALLSSVLRESLWPTLESLSLGYVGIHEPHFMSFLEKHTSSLKVLELNNIILVGSCGQNILRPLRDWVMRSKLEFISVKGPLREIHPIERAHEDEDALNLRCKEADWKPDRNEINLHVLKYLTYGQGLTHDAEVTQAALTGIHEAIYEAPASCGTVTLAKSG</sequence>
<dbReference type="InterPro" id="IPR036047">
    <property type="entry name" value="F-box-like_dom_sf"/>
</dbReference>
<name>A0A6A6QDM0_9PEZI</name>
<dbReference type="Proteomes" id="UP000799750">
    <property type="component" value="Unassembled WGS sequence"/>
</dbReference>
<protein>
    <recommendedName>
        <fullName evidence="1">F-box domain-containing protein</fullName>
    </recommendedName>
</protein>
<accession>A0A6A6QDM0</accession>
<dbReference type="Gene3D" id="3.80.10.10">
    <property type="entry name" value="Ribonuclease Inhibitor"/>
    <property type="match status" value="1"/>
</dbReference>
<dbReference type="InterPro" id="IPR032675">
    <property type="entry name" value="LRR_dom_sf"/>
</dbReference>
<dbReference type="SUPFAM" id="SSF81383">
    <property type="entry name" value="F-box domain"/>
    <property type="match status" value="1"/>
</dbReference>
<dbReference type="EMBL" id="MU004197">
    <property type="protein sequence ID" value="KAF2490199.1"/>
    <property type="molecule type" value="Genomic_DNA"/>
</dbReference>
<evidence type="ECO:0000313" key="2">
    <source>
        <dbReference type="EMBL" id="KAF2490199.1"/>
    </source>
</evidence>
<keyword evidence="3" id="KW-1185">Reference proteome</keyword>
<gene>
    <name evidence="2" type="ORF">BU16DRAFT_566228</name>
</gene>
<evidence type="ECO:0000259" key="1">
    <source>
        <dbReference type="PROSITE" id="PS50181"/>
    </source>
</evidence>
<proteinExistence type="predicted"/>
<dbReference type="SMART" id="SM00256">
    <property type="entry name" value="FBOX"/>
    <property type="match status" value="1"/>
</dbReference>
<organism evidence="2 3">
    <name type="scientific">Lophium mytilinum</name>
    <dbReference type="NCBI Taxonomy" id="390894"/>
    <lineage>
        <taxon>Eukaryota</taxon>
        <taxon>Fungi</taxon>
        <taxon>Dikarya</taxon>
        <taxon>Ascomycota</taxon>
        <taxon>Pezizomycotina</taxon>
        <taxon>Dothideomycetes</taxon>
        <taxon>Pleosporomycetidae</taxon>
        <taxon>Mytilinidiales</taxon>
        <taxon>Mytilinidiaceae</taxon>
        <taxon>Lophium</taxon>
    </lineage>
</organism>
<dbReference type="PROSITE" id="PS50181">
    <property type="entry name" value="FBOX"/>
    <property type="match status" value="1"/>
</dbReference>
<dbReference type="InterPro" id="IPR001810">
    <property type="entry name" value="F-box_dom"/>
</dbReference>
<reference evidence="2" key="1">
    <citation type="journal article" date="2020" name="Stud. Mycol.">
        <title>101 Dothideomycetes genomes: a test case for predicting lifestyles and emergence of pathogens.</title>
        <authorList>
            <person name="Haridas S."/>
            <person name="Albert R."/>
            <person name="Binder M."/>
            <person name="Bloem J."/>
            <person name="Labutti K."/>
            <person name="Salamov A."/>
            <person name="Andreopoulos B."/>
            <person name="Baker S."/>
            <person name="Barry K."/>
            <person name="Bills G."/>
            <person name="Bluhm B."/>
            <person name="Cannon C."/>
            <person name="Castanera R."/>
            <person name="Culley D."/>
            <person name="Daum C."/>
            <person name="Ezra D."/>
            <person name="Gonzalez J."/>
            <person name="Henrissat B."/>
            <person name="Kuo A."/>
            <person name="Liang C."/>
            <person name="Lipzen A."/>
            <person name="Lutzoni F."/>
            <person name="Magnuson J."/>
            <person name="Mondo S."/>
            <person name="Nolan M."/>
            <person name="Ohm R."/>
            <person name="Pangilinan J."/>
            <person name="Park H.-J."/>
            <person name="Ramirez L."/>
            <person name="Alfaro M."/>
            <person name="Sun H."/>
            <person name="Tritt A."/>
            <person name="Yoshinaga Y."/>
            <person name="Zwiers L.-H."/>
            <person name="Turgeon B."/>
            <person name="Goodwin S."/>
            <person name="Spatafora J."/>
            <person name="Crous P."/>
            <person name="Grigoriev I."/>
        </authorList>
    </citation>
    <scope>NUCLEOTIDE SEQUENCE</scope>
    <source>
        <strain evidence="2">CBS 269.34</strain>
    </source>
</reference>
<dbReference type="AlphaFoldDB" id="A0A6A6QDM0"/>
<dbReference type="OrthoDB" id="5422579at2759"/>